<dbReference type="EMBL" id="JAEPRD010000026">
    <property type="protein sequence ID" value="KAG2207175.1"/>
    <property type="molecule type" value="Genomic_DNA"/>
</dbReference>
<keyword evidence="3" id="KW-1185">Reference proteome</keyword>
<sequence>MPKSKNTPNRGYDPRLLPSGHCFCMYEPYERSDVLELKQDYVYAFLDEGNQRKLVPHSVNQVPELKEYMMSAFDDDESDPVDNNDGKQQQQQQEQEQEQPSPGIEYFNTMPKKLKS</sequence>
<comment type="caution">
    <text evidence="2">The sequence shown here is derived from an EMBL/GenBank/DDBJ whole genome shotgun (WGS) entry which is preliminary data.</text>
</comment>
<organism evidence="2 3">
    <name type="scientific">Mucor saturninus</name>
    <dbReference type="NCBI Taxonomy" id="64648"/>
    <lineage>
        <taxon>Eukaryota</taxon>
        <taxon>Fungi</taxon>
        <taxon>Fungi incertae sedis</taxon>
        <taxon>Mucoromycota</taxon>
        <taxon>Mucoromycotina</taxon>
        <taxon>Mucoromycetes</taxon>
        <taxon>Mucorales</taxon>
        <taxon>Mucorineae</taxon>
        <taxon>Mucoraceae</taxon>
        <taxon>Mucor</taxon>
    </lineage>
</organism>
<reference evidence="2" key="1">
    <citation type="submission" date="2020-12" db="EMBL/GenBank/DDBJ databases">
        <title>Metabolic potential, ecology and presence of endohyphal bacteria is reflected in genomic diversity of Mucoromycotina.</title>
        <authorList>
            <person name="Muszewska A."/>
            <person name="Okrasinska A."/>
            <person name="Steczkiewicz K."/>
            <person name="Drgas O."/>
            <person name="Orlowska M."/>
            <person name="Perlinska-Lenart U."/>
            <person name="Aleksandrzak-Piekarczyk T."/>
            <person name="Szatraj K."/>
            <person name="Zielenkiewicz U."/>
            <person name="Pilsyk S."/>
            <person name="Malc E."/>
            <person name="Mieczkowski P."/>
            <person name="Kruszewska J.S."/>
            <person name="Biernat P."/>
            <person name="Pawlowska J."/>
        </authorList>
    </citation>
    <scope>NUCLEOTIDE SEQUENCE</scope>
    <source>
        <strain evidence="2">WA0000017839</strain>
    </source>
</reference>
<gene>
    <name evidence="2" type="ORF">INT47_012228</name>
</gene>
<evidence type="ECO:0000256" key="1">
    <source>
        <dbReference type="SAM" id="MobiDB-lite"/>
    </source>
</evidence>
<name>A0A8H7RAZ7_9FUNG</name>
<proteinExistence type="predicted"/>
<evidence type="ECO:0000313" key="2">
    <source>
        <dbReference type="EMBL" id="KAG2207175.1"/>
    </source>
</evidence>
<protein>
    <submittedName>
        <fullName evidence="2">Uncharacterized protein</fullName>
    </submittedName>
</protein>
<feature type="compositionally biased region" description="Acidic residues" evidence="1">
    <location>
        <begin position="73"/>
        <end position="82"/>
    </location>
</feature>
<evidence type="ECO:0000313" key="3">
    <source>
        <dbReference type="Proteomes" id="UP000603453"/>
    </source>
</evidence>
<accession>A0A8H7RAZ7</accession>
<dbReference type="AlphaFoldDB" id="A0A8H7RAZ7"/>
<dbReference type="Proteomes" id="UP000603453">
    <property type="component" value="Unassembled WGS sequence"/>
</dbReference>
<feature type="region of interest" description="Disordered" evidence="1">
    <location>
        <begin position="70"/>
        <end position="116"/>
    </location>
</feature>